<proteinExistence type="predicted"/>
<reference evidence="2" key="1">
    <citation type="submission" date="2016-10" db="EMBL/GenBank/DDBJ databases">
        <authorList>
            <person name="Varghese N."/>
            <person name="Submissions S."/>
        </authorList>
    </citation>
    <scope>NUCLEOTIDE SEQUENCE [LARGE SCALE GENOMIC DNA]</scope>
    <source>
        <strain evidence="2">LMG 22563</strain>
    </source>
</reference>
<keyword evidence="2" id="KW-1185">Reference proteome</keyword>
<accession>A0A1I3NV72</accession>
<dbReference type="EMBL" id="FORC01000004">
    <property type="protein sequence ID" value="SFJ12676.1"/>
    <property type="molecule type" value="Genomic_DNA"/>
</dbReference>
<dbReference type="Proteomes" id="UP000183018">
    <property type="component" value="Unassembled WGS sequence"/>
</dbReference>
<dbReference type="AlphaFoldDB" id="A0A1I3NV72"/>
<dbReference type="STRING" id="289370.SAMN05216602_4020"/>
<organism evidence="1 2">
    <name type="scientific">Phytopseudomonas argentinensis</name>
    <dbReference type="NCBI Taxonomy" id="289370"/>
    <lineage>
        <taxon>Bacteria</taxon>
        <taxon>Pseudomonadati</taxon>
        <taxon>Pseudomonadota</taxon>
        <taxon>Gammaproteobacteria</taxon>
        <taxon>Pseudomonadales</taxon>
        <taxon>Pseudomonadaceae</taxon>
        <taxon>Phytopseudomonas</taxon>
    </lineage>
</organism>
<name>A0A1I3NV72_9GAMM</name>
<evidence type="ECO:0000313" key="1">
    <source>
        <dbReference type="EMBL" id="SFJ12676.1"/>
    </source>
</evidence>
<evidence type="ECO:0000313" key="2">
    <source>
        <dbReference type="Proteomes" id="UP000183018"/>
    </source>
</evidence>
<protein>
    <submittedName>
        <fullName evidence="1">Uncharacterized protein</fullName>
    </submittedName>
</protein>
<gene>
    <name evidence="1" type="ORF">SAMN05216602_4020</name>
</gene>
<sequence>MACDRCFVTQGREGEKGSWCTTCGEKRFDVDDRVCGDCAHYVSRGLGGVCRKHLMGVSPGMHVTFKVEEGSCWTAIGVSPCA</sequence>